<evidence type="ECO:0000313" key="1">
    <source>
        <dbReference type="EMBL" id="TDQ76017.1"/>
    </source>
</evidence>
<gene>
    <name evidence="1" type="ORF">CLV99_3715</name>
</gene>
<proteinExistence type="predicted"/>
<sequence>MFELKKKQFVGQVNCNIVMVNLIGNGINNKVYTRLYPSYRQAITDLRGV</sequence>
<dbReference type="AlphaFoldDB" id="A0A4R6WK53"/>
<accession>A0A4R6WK53</accession>
<keyword evidence="2" id="KW-1185">Reference proteome</keyword>
<evidence type="ECO:0000313" key="2">
    <source>
        <dbReference type="Proteomes" id="UP000295292"/>
    </source>
</evidence>
<dbReference type="EMBL" id="SNYV01000016">
    <property type="protein sequence ID" value="TDQ76017.1"/>
    <property type="molecule type" value="Genomic_DNA"/>
</dbReference>
<organism evidence="1 2">
    <name type="scientific">Sphingobacterium yanglingense</name>
    <dbReference type="NCBI Taxonomy" id="1437280"/>
    <lineage>
        <taxon>Bacteria</taxon>
        <taxon>Pseudomonadati</taxon>
        <taxon>Bacteroidota</taxon>
        <taxon>Sphingobacteriia</taxon>
        <taxon>Sphingobacteriales</taxon>
        <taxon>Sphingobacteriaceae</taxon>
        <taxon>Sphingobacterium</taxon>
    </lineage>
</organism>
<reference evidence="1 2" key="1">
    <citation type="submission" date="2019-03" db="EMBL/GenBank/DDBJ databases">
        <title>Genomic Encyclopedia of Archaeal and Bacterial Type Strains, Phase II (KMG-II): from individual species to whole genera.</title>
        <authorList>
            <person name="Goeker M."/>
        </authorList>
    </citation>
    <scope>NUCLEOTIDE SEQUENCE [LARGE SCALE GENOMIC DNA]</scope>
    <source>
        <strain evidence="1 2">DSM 28353</strain>
    </source>
</reference>
<name>A0A4R6WK53_9SPHI</name>
<protein>
    <submittedName>
        <fullName evidence="1">Uncharacterized protein</fullName>
    </submittedName>
</protein>
<dbReference type="Proteomes" id="UP000295292">
    <property type="component" value="Unassembled WGS sequence"/>
</dbReference>
<comment type="caution">
    <text evidence="1">The sequence shown here is derived from an EMBL/GenBank/DDBJ whole genome shotgun (WGS) entry which is preliminary data.</text>
</comment>